<keyword evidence="1" id="KW-0479">Metal-binding</keyword>
<sequence length="90" mass="10113">MSSLYLCSECSSSFASHEQLCQHTAEKHDVAVDVVEDEEADNCTEIDMKMEDDPISDTESTVSRSLKNPAGGYECEECHEMFTVKRESKK</sequence>
<feature type="domain" description="C2H2-type" evidence="2">
    <location>
        <begin position="5"/>
        <end position="28"/>
    </location>
</feature>
<dbReference type="GO" id="GO:0008270">
    <property type="term" value="F:zinc ion binding"/>
    <property type="evidence" value="ECO:0007669"/>
    <property type="project" value="UniProtKB-KW"/>
</dbReference>
<comment type="caution">
    <text evidence="3">The sequence shown here is derived from an EMBL/GenBank/DDBJ whole genome shotgun (WGS) entry which is preliminary data.</text>
</comment>
<reference evidence="3" key="1">
    <citation type="submission" date="2022-11" db="EMBL/GenBank/DDBJ databases">
        <authorList>
            <person name="Kikuchi T."/>
        </authorList>
    </citation>
    <scope>NUCLEOTIDE SEQUENCE</scope>
    <source>
        <strain evidence="3">PS1010</strain>
    </source>
</reference>
<evidence type="ECO:0000313" key="4">
    <source>
        <dbReference type="Proteomes" id="UP001152747"/>
    </source>
</evidence>
<proteinExistence type="predicted"/>
<keyword evidence="1" id="KW-0863">Zinc-finger</keyword>
<keyword evidence="1" id="KW-0862">Zinc</keyword>
<gene>
    <name evidence="3" type="ORF">CAMP_LOCUS9441</name>
</gene>
<evidence type="ECO:0000313" key="3">
    <source>
        <dbReference type="EMBL" id="CAI5446804.1"/>
    </source>
</evidence>
<dbReference type="Proteomes" id="UP001152747">
    <property type="component" value="Unassembled WGS sequence"/>
</dbReference>
<dbReference type="PROSITE" id="PS50157">
    <property type="entry name" value="ZINC_FINGER_C2H2_2"/>
    <property type="match status" value="1"/>
</dbReference>
<accession>A0A9P1IJW9</accession>
<protein>
    <recommendedName>
        <fullName evidence="2">C2H2-type domain-containing protein</fullName>
    </recommendedName>
</protein>
<dbReference type="InterPro" id="IPR013087">
    <property type="entry name" value="Znf_C2H2_type"/>
</dbReference>
<dbReference type="AlphaFoldDB" id="A0A9P1IJW9"/>
<evidence type="ECO:0000259" key="2">
    <source>
        <dbReference type="PROSITE" id="PS50157"/>
    </source>
</evidence>
<name>A0A9P1IJW9_9PELO</name>
<dbReference type="PROSITE" id="PS00028">
    <property type="entry name" value="ZINC_FINGER_C2H2_1"/>
    <property type="match status" value="1"/>
</dbReference>
<evidence type="ECO:0000256" key="1">
    <source>
        <dbReference type="PROSITE-ProRule" id="PRU00042"/>
    </source>
</evidence>
<organism evidence="3 4">
    <name type="scientific">Caenorhabditis angaria</name>
    <dbReference type="NCBI Taxonomy" id="860376"/>
    <lineage>
        <taxon>Eukaryota</taxon>
        <taxon>Metazoa</taxon>
        <taxon>Ecdysozoa</taxon>
        <taxon>Nematoda</taxon>
        <taxon>Chromadorea</taxon>
        <taxon>Rhabditida</taxon>
        <taxon>Rhabditina</taxon>
        <taxon>Rhabditomorpha</taxon>
        <taxon>Rhabditoidea</taxon>
        <taxon>Rhabditidae</taxon>
        <taxon>Peloderinae</taxon>
        <taxon>Caenorhabditis</taxon>
    </lineage>
</organism>
<keyword evidence="4" id="KW-1185">Reference proteome</keyword>
<dbReference type="EMBL" id="CANHGI010000004">
    <property type="protein sequence ID" value="CAI5446804.1"/>
    <property type="molecule type" value="Genomic_DNA"/>
</dbReference>